<reference evidence="1" key="1">
    <citation type="submission" date="2022-01" db="EMBL/GenBank/DDBJ databases">
        <authorList>
            <person name="Wang Y."/>
        </authorList>
    </citation>
    <scope>NUCLEOTIDE SEQUENCE</scope>
    <source>
        <strain evidence="1">WB101</strain>
    </source>
</reference>
<dbReference type="EMBL" id="JAKLWS010000001">
    <property type="protein sequence ID" value="MCG2587060.1"/>
    <property type="molecule type" value="Genomic_DNA"/>
</dbReference>
<sequence>MPDPTPISVINPIRINPGLFRFLLKSQWAIEPILLNEPLNDGGWDDAGKMKFDKGWILAKNDANFLYLAIDITADTGNDPNTDDYFWLTFDVNRNRSISSNKDINYGNYPGHPEKLGKQFYLGPARWTGLHSTDSEVRQEFGISENSDTPHRIWKFKIELSEINVNLAWPLGTPHSFFGLRVKSDSPSFREDFPDNFYKDFSALKQIIFSRKPRIPTKDMHNIFGSIGLIPSKKIGSDGRASTDPGYYVHVENAAFGGTLNVIGNRNKILDMWSKDRKKYKVQIKAPGSSTFEDLVSSWNNYRWNGTDHVLETFSASSSGFYHLADPSKDYSIDDLLIQFPTGFLPAGKATLRIQFYDTAGTGSSPGDSEQLDIYIDNHLPAAVIEKVLHNGAEVDACAIEKIGPDPDGLRFRITAHDPEGNLRGVSFRATYGENQTTGIYSEGYSTSKGNWNGFEDKLLPDTWRPPITCAYSFVLTATARTTNGYGYIGRSTYHKNLTLLLD</sequence>
<dbReference type="RefSeq" id="WP_237851907.1">
    <property type="nucleotide sequence ID" value="NZ_JAKLWS010000001.1"/>
</dbReference>
<evidence type="ECO:0008006" key="3">
    <source>
        <dbReference type="Google" id="ProtNLM"/>
    </source>
</evidence>
<gene>
    <name evidence="1" type="ORF">L6773_00680</name>
</gene>
<evidence type="ECO:0000313" key="1">
    <source>
        <dbReference type="EMBL" id="MCG2587060.1"/>
    </source>
</evidence>
<dbReference type="Proteomes" id="UP001165366">
    <property type="component" value="Unassembled WGS sequence"/>
</dbReference>
<protein>
    <recommendedName>
        <fullName evidence="3">Carbohydrate-binding domain-containing protein</fullName>
    </recommendedName>
</protein>
<evidence type="ECO:0000313" key="2">
    <source>
        <dbReference type="Proteomes" id="UP001165366"/>
    </source>
</evidence>
<reference evidence="1" key="2">
    <citation type="submission" date="2024-05" db="EMBL/GenBank/DDBJ databases">
        <title>Rhodohalobacter halophilus gen. nov., sp. nov., a moderately halophilic member of the family Balneolaceae.</title>
        <authorList>
            <person name="Xia J."/>
        </authorList>
    </citation>
    <scope>NUCLEOTIDE SEQUENCE</scope>
    <source>
        <strain evidence="1">WB101</strain>
    </source>
</reference>
<comment type="caution">
    <text evidence="1">The sequence shown here is derived from an EMBL/GenBank/DDBJ whole genome shotgun (WGS) entry which is preliminary data.</text>
</comment>
<organism evidence="1 2">
    <name type="scientific">Rhodohalobacter sulfatireducens</name>
    <dbReference type="NCBI Taxonomy" id="2911366"/>
    <lineage>
        <taxon>Bacteria</taxon>
        <taxon>Pseudomonadati</taxon>
        <taxon>Balneolota</taxon>
        <taxon>Balneolia</taxon>
        <taxon>Balneolales</taxon>
        <taxon>Balneolaceae</taxon>
        <taxon>Rhodohalobacter</taxon>
    </lineage>
</organism>
<name>A0ABS9K882_9BACT</name>
<proteinExistence type="predicted"/>
<keyword evidence="2" id="KW-1185">Reference proteome</keyword>
<accession>A0ABS9K882</accession>